<keyword evidence="2" id="KW-1185">Reference proteome</keyword>
<dbReference type="InterPro" id="IPR036397">
    <property type="entry name" value="RNaseH_sf"/>
</dbReference>
<proteinExistence type="predicted"/>
<dbReference type="EMBL" id="QBIY01013171">
    <property type="protein sequence ID" value="RXN10846.1"/>
    <property type="molecule type" value="Genomic_DNA"/>
</dbReference>
<sequence>MIAAYVGQQHQTWDQWLPEFRYPINTTQQESTGKTPAELMLGRQVLEPLERLIHRPPSPDQAAYSLVERQNIMAEEVKSNPPKTDVINVVNLKRYYGRLPLTP</sequence>
<evidence type="ECO:0000313" key="2">
    <source>
        <dbReference type="Proteomes" id="UP000290572"/>
    </source>
</evidence>
<dbReference type="STRING" id="84645.A0A498LUP2"/>
<name>A0A498LUP2_LABRO</name>
<accession>A0A498LUP2</accession>
<evidence type="ECO:0000313" key="1">
    <source>
        <dbReference type="EMBL" id="RXN10846.1"/>
    </source>
</evidence>
<dbReference type="AlphaFoldDB" id="A0A498LUP2"/>
<organism evidence="1 2">
    <name type="scientific">Labeo rohita</name>
    <name type="common">Indian major carp</name>
    <name type="synonym">Cyprinus rohita</name>
    <dbReference type="NCBI Taxonomy" id="84645"/>
    <lineage>
        <taxon>Eukaryota</taxon>
        <taxon>Metazoa</taxon>
        <taxon>Chordata</taxon>
        <taxon>Craniata</taxon>
        <taxon>Vertebrata</taxon>
        <taxon>Euteleostomi</taxon>
        <taxon>Actinopterygii</taxon>
        <taxon>Neopterygii</taxon>
        <taxon>Teleostei</taxon>
        <taxon>Ostariophysi</taxon>
        <taxon>Cypriniformes</taxon>
        <taxon>Cyprinidae</taxon>
        <taxon>Labeoninae</taxon>
        <taxon>Labeonini</taxon>
        <taxon>Labeo</taxon>
    </lineage>
</organism>
<gene>
    <name evidence="1" type="ORF">ROHU_010812</name>
</gene>
<comment type="caution">
    <text evidence="1">The sequence shown here is derived from an EMBL/GenBank/DDBJ whole genome shotgun (WGS) entry which is preliminary data.</text>
</comment>
<dbReference type="Proteomes" id="UP000290572">
    <property type="component" value="Unassembled WGS sequence"/>
</dbReference>
<dbReference type="Gene3D" id="3.30.420.10">
    <property type="entry name" value="Ribonuclease H-like superfamily/Ribonuclease H"/>
    <property type="match status" value="1"/>
</dbReference>
<reference evidence="1 2" key="1">
    <citation type="submission" date="2018-03" db="EMBL/GenBank/DDBJ databases">
        <title>Draft genome sequence of Rohu Carp (Labeo rohita).</title>
        <authorList>
            <person name="Das P."/>
            <person name="Kushwaha B."/>
            <person name="Joshi C.G."/>
            <person name="Kumar D."/>
            <person name="Nagpure N.S."/>
            <person name="Sahoo L."/>
            <person name="Das S.P."/>
            <person name="Bit A."/>
            <person name="Patnaik S."/>
            <person name="Meher P.K."/>
            <person name="Jayasankar P."/>
            <person name="Koringa P.G."/>
            <person name="Patel N.V."/>
            <person name="Hinsu A.T."/>
            <person name="Kumar R."/>
            <person name="Pandey M."/>
            <person name="Agarwal S."/>
            <person name="Srivastava S."/>
            <person name="Singh M."/>
            <person name="Iquebal M.A."/>
            <person name="Jaiswal S."/>
            <person name="Angadi U.B."/>
            <person name="Kumar N."/>
            <person name="Raza M."/>
            <person name="Shah T.M."/>
            <person name="Rai A."/>
            <person name="Jena J.K."/>
        </authorList>
    </citation>
    <scope>NUCLEOTIDE SEQUENCE [LARGE SCALE GENOMIC DNA]</scope>
    <source>
        <strain evidence="1">DASCIFA01</strain>
        <tissue evidence="1">Testis</tissue>
    </source>
</reference>
<protein>
    <submittedName>
        <fullName evidence="1">Transposon Ty3-I Gag-Pol</fullName>
    </submittedName>
</protein>
<dbReference type="GO" id="GO:0003676">
    <property type="term" value="F:nucleic acid binding"/>
    <property type="evidence" value="ECO:0007669"/>
    <property type="project" value="InterPro"/>
</dbReference>